<sequence length="123" mass="14071">MADNAQDLEMIKETVQNYFDGMYYGDVARLEKAFHAEAFLFGHFHGKFSHMPASGFFKMVASAPSLESKGEPFDMEILTIDVTGQVAAVKVRDVYMKMQFFDYLSLAKVDGEWKIVNKTYHHD</sequence>
<evidence type="ECO:0008006" key="3">
    <source>
        <dbReference type="Google" id="ProtNLM"/>
    </source>
</evidence>
<dbReference type="SUPFAM" id="SSF54427">
    <property type="entry name" value="NTF2-like"/>
    <property type="match status" value="1"/>
</dbReference>
<dbReference type="EMBL" id="CP001322">
    <property type="protein sequence ID" value="ACL04516.1"/>
    <property type="molecule type" value="Genomic_DNA"/>
</dbReference>
<evidence type="ECO:0000313" key="1">
    <source>
        <dbReference type="EMBL" id="ACL04516.1"/>
    </source>
</evidence>
<evidence type="ECO:0000313" key="2">
    <source>
        <dbReference type="Proteomes" id="UP000000739"/>
    </source>
</evidence>
<protein>
    <recommendedName>
        <fullName evidence="3">Lumazine-binding protein</fullName>
    </recommendedName>
</protein>
<dbReference type="Pfam" id="PF12893">
    <property type="entry name" value="Lumazine_bd_2"/>
    <property type="match status" value="1"/>
</dbReference>
<accession>B8FB72</accession>
<dbReference type="InterPro" id="IPR032710">
    <property type="entry name" value="NTF2-like_dom_sf"/>
</dbReference>
<reference evidence="1 2" key="1">
    <citation type="journal article" date="2012" name="Environ. Microbiol.">
        <title>The genome sequence of Desulfatibacillum alkenivorans AK-01: a blueprint for anaerobic alkane oxidation.</title>
        <authorList>
            <person name="Callaghan A.V."/>
            <person name="Morris B.E."/>
            <person name="Pereira I.A."/>
            <person name="McInerney M.J."/>
            <person name="Austin R.N."/>
            <person name="Groves J.T."/>
            <person name="Kukor J.J."/>
            <person name="Suflita J.M."/>
            <person name="Young L.Y."/>
            <person name="Zylstra G.J."/>
            <person name="Wawrik B."/>
        </authorList>
    </citation>
    <scope>NUCLEOTIDE SEQUENCE [LARGE SCALE GENOMIC DNA]</scope>
    <source>
        <strain evidence="1 2">AK-01</strain>
    </source>
</reference>
<organism evidence="1 2">
    <name type="scientific">Desulfatibacillum aliphaticivorans</name>
    <dbReference type="NCBI Taxonomy" id="218208"/>
    <lineage>
        <taxon>Bacteria</taxon>
        <taxon>Pseudomonadati</taxon>
        <taxon>Thermodesulfobacteriota</taxon>
        <taxon>Desulfobacteria</taxon>
        <taxon>Desulfobacterales</taxon>
        <taxon>Desulfatibacillaceae</taxon>
        <taxon>Desulfatibacillum</taxon>
    </lineage>
</organism>
<keyword evidence="2" id="KW-1185">Reference proteome</keyword>
<dbReference type="eggNOG" id="COG0604">
    <property type="taxonomic scope" value="Bacteria"/>
</dbReference>
<dbReference type="AlphaFoldDB" id="B8FB72"/>
<name>B8FB72_DESAL</name>
<dbReference type="HOGENOM" id="CLU_136595_2_0_7"/>
<dbReference type="InterPro" id="IPR039437">
    <property type="entry name" value="FrzH/put_lumazine-bd"/>
</dbReference>
<gene>
    <name evidence="1" type="ordered locus">Dalk_2825</name>
</gene>
<proteinExistence type="predicted"/>
<dbReference type="RefSeq" id="WP_015947586.1">
    <property type="nucleotide sequence ID" value="NC_011768.1"/>
</dbReference>
<dbReference type="KEGG" id="dal:Dalk_2825"/>
<dbReference type="Proteomes" id="UP000000739">
    <property type="component" value="Chromosome"/>
</dbReference>
<dbReference type="Gene3D" id="3.10.450.50">
    <property type="match status" value="1"/>
</dbReference>